<sequence length="582" mass="60742">MARSVDSRGSKGSRGTRERLRSHLPGGRHKDDENRSAGTGTSKGSKRERLKSKLKFWSHSDSGSERDVPDPDEYGDGAGSSSRGVSDRHRSTGDGNRSRDGGGQDDQSQDGKEHRSRRQRVKDKLKSAIPFVGHSSTTSTSSSSYMEEQAAKAEAREKRAQERARKEEDVPEPVTSPGGGGGGGVAGVSFEEPPEGEPDFSAADHPSAPDKASYYGRGGDGYGDAPGQPDATPGWDPAVSPGVVAAAMAAAGQVSRAFEAGAPGWPYEDLALQQLYQKGKAHLPGTVNDVQNVAKLLSSTAAFHRRNMVVLTDSKDPGVGGGVRTGPATRASILREMRALVSGTTAGDSLFFHFSGHGSQVADKSSSGGAAETDGMDETIVPSDWSSPGSGGGGMVVDDEIYQAMIEPLPEGVRLTACFDACHSGTAADLPHTFRAVMKAGAGGGAAGGGPMYEVIKVDSLVEARTGRPLRAEKAAKRAGHARGEGEDATLPRGEALVFSACADGGTATGTSSLSSDGTPAGAMTYAFCKAMRSGGKQGWKDMTYTELLGRMTRTIHKAAPDQEARLSVSMPEFDPNTRLRL</sequence>
<evidence type="ECO:0000313" key="2">
    <source>
        <dbReference type="Proteomes" id="UP000798662"/>
    </source>
</evidence>
<dbReference type="EMBL" id="CM020618">
    <property type="protein sequence ID" value="KAK1862662.1"/>
    <property type="molecule type" value="Genomic_DNA"/>
</dbReference>
<reference evidence="1" key="1">
    <citation type="submission" date="2019-11" db="EMBL/GenBank/DDBJ databases">
        <title>Nori genome reveals adaptations in red seaweeds to the harsh intertidal environment.</title>
        <authorList>
            <person name="Wang D."/>
            <person name="Mao Y."/>
        </authorList>
    </citation>
    <scope>NUCLEOTIDE SEQUENCE</scope>
    <source>
        <tissue evidence="1">Gametophyte</tissue>
    </source>
</reference>
<organism evidence="1 2">
    <name type="scientific">Pyropia yezoensis</name>
    <name type="common">Susabi-nori</name>
    <name type="synonym">Porphyra yezoensis</name>
    <dbReference type="NCBI Taxonomy" id="2788"/>
    <lineage>
        <taxon>Eukaryota</taxon>
        <taxon>Rhodophyta</taxon>
        <taxon>Bangiophyceae</taxon>
        <taxon>Bangiales</taxon>
        <taxon>Bangiaceae</taxon>
        <taxon>Pyropia</taxon>
    </lineage>
</organism>
<dbReference type="Proteomes" id="UP000798662">
    <property type="component" value="Chromosome 1"/>
</dbReference>
<protein>
    <submittedName>
        <fullName evidence="1">Uncharacterized protein</fullName>
    </submittedName>
</protein>
<proteinExistence type="predicted"/>
<accession>A0ACC3BYP9</accession>
<name>A0ACC3BYP9_PYRYE</name>
<gene>
    <name evidence="1" type="ORF">I4F81_005230</name>
</gene>
<comment type="caution">
    <text evidence="1">The sequence shown here is derived from an EMBL/GenBank/DDBJ whole genome shotgun (WGS) entry which is preliminary data.</text>
</comment>
<keyword evidence="2" id="KW-1185">Reference proteome</keyword>
<evidence type="ECO:0000313" key="1">
    <source>
        <dbReference type="EMBL" id="KAK1862662.1"/>
    </source>
</evidence>